<feature type="domain" description="Ricin B lectin" evidence="2">
    <location>
        <begin position="15"/>
        <end position="88"/>
    </location>
</feature>
<dbReference type="EMBL" id="JACHEM010000002">
    <property type="protein sequence ID" value="MBB6434694.1"/>
    <property type="molecule type" value="Genomic_DNA"/>
</dbReference>
<comment type="caution">
    <text evidence="3">The sequence shown here is derived from an EMBL/GenBank/DDBJ whole genome shotgun (WGS) entry which is preliminary data.</text>
</comment>
<proteinExistence type="predicted"/>
<dbReference type="PROSITE" id="PS50231">
    <property type="entry name" value="RICIN_B_LECTIN"/>
    <property type="match status" value="1"/>
</dbReference>
<evidence type="ECO:0000313" key="4">
    <source>
        <dbReference type="Proteomes" id="UP000540423"/>
    </source>
</evidence>
<dbReference type="InterPro" id="IPR000772">
    <property type="entry name" value="Ricin_B_lectin"/>
</dbReference>
<evidence type="ECO:0000256" key="1">
    <source>
        <dbReference type="SAM" id="MobiDB-lite"/>
    </source>
</evidence>
<sequence>MTARQDAGAPAPLPGTYLLRNVGSGLLLEARGGTRVQQGKDSGAAGQRWLLSPVHEGSGLHHVVNGATGKRLDVANASVENGTRIQQWRANNFGAQEWIVERHPDAPGRVSLVSWISGLLLEVADGSAEDGAGVQQWEDTDSPAQWWQLEPVPAE</sequence>
<organism evidence="3 4">
    <name type="scientific">Streptomyces candidus</name>
    <dbReference type="NCBI Taxonomy" id="67283"/>
    <lineage>
        <taxon>Bacteria</taxon>
        <taxon>Bacillati</taxon>
        <taxon>Actinomycetota</taxon>
        <taxon>Actinomycetes</taxon>
        <taxon>Kitasatosporales</taxon>
        <taxon>Streptomycetaceae</taxon>
        <taxon>Streptomyces</taxon>
    </lineage>
</organism>
<protein>
    <recommendedName>
        <fullName evidence="2">Ricin B lectin domain-containing protein</fullName>
    </recommendedName>
</protein>
<name>A0A7X0HBS4_9ACTN</name>
<keyword evidence="4" id="KW-1185">Reference proteome</keyword>
<dbReference type="SUPFAM" id="SSF50370">
    <property type="entry name" value="Ricin B-like lectins"/>
    <property type="match status" value="1"/>
</dbReference>
<dbReference type="RefSeq" id="WP_185027487.1">
    <property type="nucleotide sequence ID" value="NZ_BNBN01000002.1"/>
</dbReference>
<accession>A0A7X0HBS4</accession>
<dbReference type="AlphaFoldDB" id="A0A7X0HBS4"/>
<gene>
    <name evidence="3" type="ORF">HNQ79_001142</name>
</gene>
<feature type="domain" description="Ricin B lectin" evidence="2">
    <location>
        <begin position="95"/>
        <end position="152"/>
    </location>
</feature>
<evidence type="ECO:0000313" key="3">
    <source>
        <dbReference type="EMBL" id="MBB6434694.1"/>
    </source>
</evidence>
<dbReference type="CDD" id="cd00161">
    <property type="entry name" value="beta-trefoil_Ricin-like"/>
    <property type="match status" value="1"/>
</dbReference>
<dbReference type="Gene3D" id="2.80.10.50">
    <property type="match status" value="2"/>
</dbReference>
<feature type="region of interest" description="Disordered" evidence="1">
    <location>
        <begin position="133"/>
        <end position="155"/>
    </location>
</feature>
<dbReference type="Proteomes" id="UP000540423">
    <property type="component" value="Unassembled WGS sequence"/>
</dbReference>
<evidence type="ECO:0000259" key="2">
    <source>
        <dbReference type="Pfam" id="PF14200"/>
    </source>
</evidence>
<dbReference type="Pfam" id="PF14200">
    <property type="entry name" value="RicinB_lectin_2"/>
    <property type="match status" value="2"/>
</dbReference>
<reference evidence="3 4" key="1">
    <citation type="submission" date="2020-08" db="EMBL/GenBank/DDBJ databases">
        <title>Genomic Encyclopedia of Type Strains, Phase IV (KMG-IV): sequencing the most valuable type-strain genomes for metagenomic binning, comparative biology and taxonomic classification.</title>
        <authorList>
            <person name="Goeker M."/>
        </authorList>
    </citation>
    <scope>NUCLEOTIDE SEQUENCE [LARGE SCALE GENOMIC DNA]</scope>
    <source>
        <strain evidence="3 4">DSM 40141</strain>
    </source>
</reference>
<dbReference type="InterPro" id="IPR035992">
    <property type="entry name" value="Ricin_B-like_lectins"/>
</dbReference>